<dbReference type="GO" id="GO:0034477">
    <property type="term" value="P:U6 snRNA 3'-end processing"/>
    <property type="evidence" value="ECO:0007669"/>
    <property type="project" value="InterPro"/>
</dbReference>
<keyword evidence="3" id="KW-0456">Lyase</keyword>
<keyword evidence="1" id="KW-0540">Nuclease</keyword>
<gene>
    <name evidence="9" type="ORF">LSINAPIS_LOCUS509</name>
</gene>
<dbReference type="PANTHER" id="PTHR13522:SF3">
    <property type="entry name" value="U6 SNRNA PHOSPHODIESTERASE 1"/>
    <property type="match status" value="1"/>
</dbReference>
<reference evidence="9 10" key="1">
    <citation type="submission" date="2017-07" db="EMBL/GenBank/DDBJ databases">
        <authorList>
            <person name="Talla V."/>
            <person name="Backstrom N."/>
        </authorList>
    </citation>
    <scope>NUCLEOTIDE SEQUENCE [LARGE SCALE GENOMIC DNA]</scope>
</reference>
<protein>
    <recommendedName>
        <fullName evidence="6">U6 snRNA phosphodiesterase 1</fullName>
    </recommendedName>
    <alternativeName>
        <fullName evidence="7">3'-5' RNA exonuclease USB1</fullName>
    </alternativeName>
</protein>
<evidence type="ECO:0000256" key="8">
    <source>
        <dbReference type="SAM" id="MobiDB-lite"/>
    </source>
</evidence>
<dbReference type="GO" id="GO:0000175">
    <property type="term" value="F:3'-5'-RNA exonuclease activity"/>
    <property type="evidence" value="ECO:0007669"/>
    <property type="project" value="TreeGrafter"/>
</dbReference>
<evidence type="ECO:0000313" key="9">
    <source>
        <dbReference type="EMBL" id="VVC86741.1"/>
    </source>
</evidence>
<evidence type="ECO:0000256" key="2">
    <source>
        <dbReference type="ARBA" id="ARBA00022801"/>
    </source>
</evidence>
<evidence type="ECO:0000256" key="7">
    <source>
        <dbReference type="ARBA" id="ARBA00030030"/>
    </source>
</evidence>
<dbReference type="AlphaFoldDB" id="A0A5E4PNW2"/>
<feature type="region of interest" description="Disordered" evidence="8">
    <location>
        <begin position="1"/>
        <end position="27"/>
    </location>
</feature>
<proteinExistence type="predicted"/>
<dbReference type="PANTHER" id="PTHR13522">
    <property type="entry name" value="U6 SNRNA PHOSPHODIESTERASE 1"/>
    <property type="match status" value="1"/>
</dbReference>
<evidence type="ECO:0000256" key="5">
    <source>
        <dbReference type="ARBA" id="ARBA00029300"/>
    </source>
</evidence>
<evidence type="ECO:0000256" key="4">
    <source>
        <dbReference type="ARBA" id="ARBA00023242"/>
    </source>
</evidence>
<evidence type="ECO:0000256" key="1">
    <source>
        <dbReference type="ARBA" id="ARBA00022722"/>
    </source>
</evidence>
<dbReference type="GO" id="GO:0016829">
    <property type="term" value="F:lyase activity"/>
    <property type="evidence" value="ECO:0007669"/>
    <property type="project" value="UniProtKB-KW"/>
</dbReference>
<sequence length="77" mass="8846">MSGLSYLCDYGDSEESDTENTKPKKVKLRTPDLSGVALIPIENHVDDPELHDGRYRTFPHVRGNWASYAYFKWKLVS</sequence>
<keyword evidence="4" id="KW-0539">Nucleus</keyword>
<accession>A0A5E4PNW2</accession>
<name>A0A5E4PNW2_9NEOP</name>
<evidence type="ECO:0000256" key="3">
    <source>
        <dbReference type="ARBA" id="ARBA00023239"/>
    </source>
</evidence>
<keyword evidence="10" id="KW-1185">Reference proteome</keyword>
<evidence type="ECO:0000256" key="6">
    <source>
        <dbReference type="ARBA" id="ARBA00029543"/>
    </source>
</evidence>
<dbReference type="Proteomes" id="UP000324832">
    <property type="component" value="Unassembled WGS sequence"/>
</dbReference>
<dbReference type="EMBL" id="FZQP02000016">
    <property type="protein sequence ID" value="VVC86741.1"/>
    <property type="molecule type" value="Genomic_DNA"/>
</dbReference>
<dbReference type="Pfam" id="PF09749">
    <property type="entry name" value="HVSL"/>
    <property type="match status" value="1"/>
</dbReference>
<comment type="catalytic activity">
    <reaction evidence="5">
        <text>a 3'-end uridylyl-uridine-RNA = a 3'-end 2',3'-cyclophospho-uridine-RNA + uridine</text>
        <dbReference type="Rhea" id="RHEA:46052"/>
        <dbReference type="Rhea" id="RHEA-COMP:17384"/>
        <dbReference type="Rhea" id="RHEA-COMP:17385"/>
        <dbReference type="ChEBI" id="CHEBI:16704"/>
        <dbReference type="ChEBI" id="CHEBI:85643"/>
        <dbReference type="ChEBI" id="CHEBI:85644"/>
    </reaction>
    <physiologicalReaction direction="left-to-right" evidence="5">
        <dbReference type="Rhea" id="RHEA:46053"/>
    </physiologicalReaction>
</comment>
<dbReference type="InterPro" id="IPR027521">
    <property type="entry name" value="Usb1"/>
</dbReference>
<keyword evidence="2" id="KW-0378">Hydrolase</keyword>
<evidence type="ECO:0000313" key="10">
    <source>
        <dbReference type="Proteomes" id="UP000324832"/>
    </source>
</evidence>
<organism evidence="9 10">
    <name type="scientific">Leptidea sinapis</name>
    <dbReference type="NCBI Taxonomy" id="189913"/>
    <lineage>
        <taxon>Eukaryota</taxon>
        <taxon>Metazoa</taxon>
        <taxon>Ecdysozoa</taxon>
        <taxon>Arthropoda</taxon>
        <taxon>Hexapoda</taxon>
        <taxon>Insecta</taxon>
        <taxon>Pterygota</taxon>
        <taxon>Neoptera</taxon>
        <taxon>Endopterygota</taxon>
        <taxon>Lepidoptera</taxon>
        <taxon>Glossata</taxon>
        <taxon>Ditrysia</taxon>
        <taxon>Papilionoidea</taxon>
        <taxon>Pieridae</taxon>
        <taxon>Dismorphiinae</taxon>
        <taxon>Leptidea</taxon>
    </lineage>
</organism>
<dbReference type="GO" id="GO:0005634">
    <property type="term" value="C:nucleus"/>
    <property type="evidence" value="ECO:0007669"/>
    <property type="project" value="TreeGrafter"/>
</dbReference>